<proteinExistence type="predicted"/>
<name>A0AA39EVI7_9HYME</name>
<protein>
    <submittedName>
        <fullName evidence="2">Uncharacterized protein</fullName>
    </submittedName>
</protein>
<dbReference type="Proteomes" id="UP001168990">
    <property type="component" value="Unassembled WGS sequence"/>
</dbReference>
<evidence type="ECO:0000313" key="3">
    <source>
        <dbReference type="Proteomes" id="UP001168990"/>
    </source>
</evidence>
<gene>
    <name evidence="2" type="ORF">PV328_011314</name>
</gene>
<reference evidence="2" key="2">
    <citation type="submission" date="2023-03" db="EMBL/GenBank/DDBJ databases">
        <authorList>
            <person name="Inwood S.N."/>
            <person name="Skelly J.G."/>
            <person name="Guhlin J."/>
            <person name="Harrop T.W.R."/>
            <person name="Goldson S.G."/>
            <person name="Dearden P.K."/>
        </authorList>
    </citation>
    <scope>NUCLEOTIDE SEQUENCE</scope>
    <source>
        <strain evidence="2">Irish</strain>
        <tissue evidence="2">Whole body</tissue>
    </source>
</reference>
<dbReference type="AlphaFoldDB" id="A0AA39EVI7"/>
<keyword evidence="3" id="KW-1185">Reference proteome</keyword>
<feature type="region of interest" description="Disordered" evidence="1">
    <location>
        <begin position="183"/>
        <end position="215"/>
    </location>
</feature>
<sequence length="321" mass="35664">MGSSGPPSDRSLSSGISFPQWMKGKMDNRFDFEQGALSPPSYDDTFFHIKYPRSVNSSSNVTQPDGFRSINTVINKQEINNNGTSSESTTQITKIKSVEHIDFSKHPLPCRPFIPLTDIKGSEKISSNLKTKSITKSQGTDDGFHGEPARCGKSIVHVANRIMSGALGKKIDQIHVDEQMEKKSVEPKIGGSKSLPVSPITTPISTPDSSPKVQRRAQGNRFFTGAFIPDRDKYQGGWILSSLFNQSREVTENKIEEEDESIEIVRPKILNRKKSISSQNLSYLGNEKFNEEKINAASNSVGFQAEPSELREMNFWSPTSM</sequence>
<feature type="compositionally biased region" description="Low complexity" evidence="1">
    <location>
        <begin position="194"/>
        <end position="211"/>
    </location>
</feature>
<dbReference type="EMBL" id="JAQQBS010001425">
    <property type="protein sequence ID" value="KAK0157589.1"/>
    <property type="molecule type" value="Genomic_DNA"/>
</dbReference>
<organism evidence="2 3">
    <name type="scientific">Microctonus aethiopoides</name>
    <dbReference type="NCBI Taxonomy" id="144406"/>
    <lineage>
        <taxon>Eukaryota</taxon>
        <taxon>Metazoa</taxon>
        <taxon>Ecdysozoa</taxon>
        <taxon>Arthropoda</taxon>
        <taxon>Hexapoda</taxon>
        <taxon>Insecta</taxon>
        <taxon>Pterygota</taxon>
        <taxon>Neoptera</taxon>
        <taxon>Endopterygota</taxon>
        <taxon>Hymenoptera</taxon>
        <taxon>Apocrita</taxon>
        <taxon>Ichneumonoidea</taxon>
        <taxon>Braconidae</taxon>
        <taxon>Euphorinae</taxon>
        <taxon>Microctonus</taxon>
    </lineage>
</organism>
<evidence type="ECO:0000256" key="1">
    <source>
        <dbReference type="SAM" id="MobiDB-lite"/>
    </source>
</evidence>
<comment type="caution">
    <text evidence="2">The sequence shown here is derived from an EMBL/GenBank/DDBJ whole genome shotgun (WGS) entry which is preliminary data.</text>
</comment>
<reference evidence="2" key="1">
    <citation type="journal article" date="2023" name="bioRxiv">
        <title>Scaffold-level genome assemblies of two parasitoid biocontrol wasps reveal the parthenogenesis mechanism and an associated novel virus.</title>
        <authorList>
            <person name="Inwood S."/>
            <person name="Skelly J."/>
            <person name="Guhlin J."/>
            <person name="Harrop T."/>
            <person name="Goldson S."/>
            <person name="Dearden P."/>
        </authorList>
    </citation>
    <scope>NUCLEOTIDE SEQUENCE</scope>
    <source>
        <strain evidence="2">Irish</strain>
        <tissue evidence="2">Whole body</tissue>
    </source>
</reference>
<accession>A0AA39EVI7</accession>
<evidence type="ECO:0000313" key="2">
    <source>
        <dbReference type="EMBL" id="KAK0157589.1"/>
    </source>
</evidence>